<gene>
    <name evidence="3" type="ORF">SAMN05421748_10853</name>
</gene>
<dbReference type="EMBL" id="OBDY01000008">
    <property type="protein sequence ID" value="SNY47013.1"/>
    <property type="molecule type" value="Genomic_DNA"/>
</dbReference>
<dbReference type="AlphaFoldDB" id="A0A285IGG4"/>
<keyword evidence="2" id="KW-0812">Transmembrane</keyword>
<dbReference type="RefSeq" id="WP_179855253.1">
    <property type="nucleotide sequence ID" value="NZ_OBDY01000008.1"/>
</dbReference>
<keyword evidence="4" id="KW-1185">Reference proteome</keyword>
<accession>A0A285IGG4</accession>
<reference evidence="3 4" key="1">
    <citation type="submission" date="2017-09" db="EMBL/GenBank/DDBJ databases">
        <authorList>
            <person name="Ehlers B."/>
            <person name="Leendertz F.H."/>
        </authorList>
    </citation>
    <scope>NUCLEOTIDE SEQUENCE [LARGE SCALE GENOMIC DNA]</scope>
    <source>
        <strain evidence="3 4">CGMCC 4.6857</strain>
    </source>
</reference>
<feature type="transmembrane region" description="Helical" evidence="2">
    <location>
        <begin position="39"/>
        <end position="65"/>
    </location>
</feature>
<dbReference type="Proteomes" id="UP000219612">
    <property type="component" value="Unassembled WGS sequence"/>
</dbReference>
<feature type="transmembrane region" description="Helical" evidence="2">
    <location>
        <begin position="12"/>
        <end position="33"/>
    </location>
</feature>
<evidence type="ECO:0000313" key="3">
    <source>
        <dbReference type="EMBL" id="SNY47013.1"/>
    </source>
</evidence>
<name>A0A285IGG4_9ACTN</name>
<feature type="compositionally biased region" description="Low complexity" evidence="1">
    <location>
        <begin position="119"/>
        <end position="137"/>
    </location>
</feature>
<keyword evidence="2" id="KW-0472">Membrane</keyword>
<evidence type="ECO:0000256" key="1">
    <source>
        <dbReference type="SAM" id="MobiDB-lite"/>
    </source>
</evidence>
<evidence type="ECO:0000256" key="2">
    <source>
        <dbReference type="SAM" id="Phobius"/>
    </source>
</evidence>
<feature type="transmembrane region" description="Helical" evidence="2">
    <location>
        <begin position="94"/>
        <end position="111"/>
    </location>
</feature>
<organism evidence="3 4">
    <name type="scientific">Paractinoplanes atraurantiacus</name>
    <dbReference type="NCBI Taxonomy" id="1036182"/>
    <lineage>
        <taxon>Bacteria</taxon>
        <taxon>Bacillati</taxon>
        <taxon>Actinomycetota</taxon>
        <taxon>Actinomycetes</taxon>
        <taxon>Micromonosporales</taxon>
        <taxon>Micromonosporaceae</taxon>
        <taxon>Paractinoplanes</taxon>
    </lineage>
</organism>
<evidence type="ECO:0000313" key="4">
    <source>
        <dbReference type="Proteomes" id="UP000219612"/>
    </source>
</evidence>
<sequence length="180" mass="18840">MGGRSSFSRWRHARPFWGGLLVTLAGAEILISVKAPLPVIIHVGMQGLAGLLVPMVLLLCGILLIFSPAQRLFYSLVAAALSLSSWLTSNLGGFILGMLLGLIGSALAFAWNPRPENPETPTEEQPTPSEPSTTTAEDVGTWSEAAQAGGPSGPAPAPPVEARPTSAGDSVPTRRHRRVG</sequence>
<proteinExistence type="predicted"/>
<dbReference type="Pfam" id="PF19609">
    <property type="entry name" value="DUF6114"/>
    <property type="match status" value="1"/>
</dbReference>
<feature type="region of interest" description="Disordered" evidence="1">
    <location>
        <begin position="113"/>
        <end position="180"/>
    </location>
</feature>
<protein>
    <submittedName>
        <fullName evidence="3">Uncharacterized protein</fullName>
    </submittedName>
</protein>
<dbReference type="InterPro" id="IPR046096">
    <property type="entry name" value="DUF6114"/>
</dbReference>
<keyword evidence="2" id="KW-1133">Transmembrane helix</keyword>